<dbReference type="Proteomes" id="UP000215914">
    <property type="component" value="Unassembled WGS sequence"/>
</dbReference>
<name>A0A9K3NZV2_HELAN</name>
<reference evidence="1" key="1">
    <citation type="journal article" date="2017" name="Nature">
        <title>The sunflower genome provides insights into oil metabolism, flowering and Asterid evolution.</title>
        <authorList>
            <person name="Badouin H."/>
            <person name="Gouzy J."/>
            <person name="Grassa C.J."/>
            <person name="Murat F."/>
            <person name="Staton S.E."/>
            <person name="Cottret L."/>
            <person name="Lelandais-Briere C."/>
            <person name="Owens G.L."/>
            <person name="Carrere S."/>
            <person name="Mayjonade B."/>
            <person name="Legrand L."/>
            <person name="Gill N."/>
            <person name="Kane N.C."/>
            <person name="Bowers J.E."/>
            <person name="Hubner S."/>
            <person name="Bellec A."/>
            <person name="Berard A."/>
            <person name="Berges H."/>
            <person name="Blanchet N."/>
            <person name="Boniface M.C."/>
            <person name="Brunel D."/>
            <person name="Catrice O."/>
            <person name="Chaidir N."/>
            <person name="Claudel C."/>
            <person name="Donnadieu C."/>
            <person name="Faraut T."/>
            <person name="Fievet G."/>
            <person name="Helmstetter N."/>
            <person name="King M."/>
            <person name="Knapp S.J."/>
            <person name="Lai Z."/>
            <person name="Le Paslier M.C."/>
            <person name="Lippi Y."/>
            <person name="Lorenzon L."/>
            <person name="Mandel J.R."/>
            <person name="Marage G."/>
            <person name="Marchand G."/>
            <person name="Marquand E."/>
            <person name="Bret-Mestries E."/>
            <person name="Morien E."/>
            <person name="Nambeesan S."/>
            <person name="Nguyen T."/>
            <person name="Pegot-Espagnet P."/>
            <person name="Pouilly N."/>
            <person name="Raftis F."/>
            <person name="Sallet E."/>
            <person name="Schiex T."/>
            <person name="Thomas J."/>
            <person name="Vandecasteele C."/>
            <person name="Vares D."/>
            <person name="Vear F."/>
            <person name="Vautrin S."/>
            <person name="Crespi M."/>
            <person name="Mangin B."/>
            <person name="Burke J.M."/>
            <person name="Salse J."/>
            <person name="Munos S."/>
            <person name="Vincourt P."/>
            <person name="Rieseberg L.H."/>
            <person name="Langlade N.B."/>
        </authorList>
    </citation>
    <scope>NUCLEOTIDE SEQUENCE</scope>
    <source>
        <tissue evidence="1">Leaves</tissue>
    </source>
</reference>
<accession>A0A9K3NZV2</accession>
<organism evidence="1 2">
    <name type="scientific">Helianthus annuus</name>
    <name type="common">Common sunflower</name>
    <dbReference type="NCBI Taxonomy" id="4232"/>
    <lineage>
        <taxon>Eukaryota</taxon>
        <taxon>Viridiplantae</taxon>
        <taxon>Streptophyta</taxon>
        <taxon>Embryophyta</taxon>
        <taxon>Tracheophyta</taxon>
        <taxon>Spermatophyta</taxon>
        <taxon>Magnoliopsida</taxon>
        <taxon>eudicotyledons</taxon>
        <taxon>Gunneridae</taxon>
        <taxon>Pentapetalae</taxon>
        <taxon>asterids</taxon>
        <taxon>campanulids</taxon>
        <taxon>Asterales</taxon>
        <taxon>Asteraceae</taxon>
        <taxon>Asteroideae</taxon>
        <taxon>Heliantheae alliance</taxon>
        <taxon>Heliantheae</taxon>
        <taxon>Helianthus</taxon>
    </lineage>
</organism>
<sequence>MIIHIFLQIRRPYVIAKRGDYPQFRAIAIAIEKYGFKIKASSI</sequence>
<evidence type="ECO:0000313" key="2">
    <source>
        <dbReference type="Proteomes" id="UP000215914"/>
    </source>
</evidence>
<dbReference type="EMBL" id="MNCJ02000317">
    <property type="protein sequence ID" value="KAF5818809.1"/>
    <property type="molecule type" value="Genomic_DNA"/>
</dbReference>
<protein>
    <submittedName>
        <fullName evidence="1">Uncharacterized protein</fullName>
    </submittedName>
</protein>
<gene>
    <name evidence="1" type="ORF">HanXRQr2_Chr02g0070341</name>
</gene>
<keyword evidence="2" id="KW-1185">Reference proteome</keyword>
<evidence type="ECO:0000313" key="1">
    <source>
        <dbReference type="EMBL" id="KAF5818809.1"/>
    </source>
</evidence>
<comment type="caution">
    <text evidence="1">The sequence shown here is derived from an EMBL/GenBank/DDBJ whole genome shotgun (WGS) entry which is preliminary data.</text>
</comment>
<reference evidence="1" key="2">
    <citation type="submission" date="2020-06" db="EMBL/GenBank/DDBJ databases">
        <title>Helianthus annuus Genome sequencing and assembly Release 2.</title>
        <authorList>
            <person name="Gouzy J."/>
            <person name="Langlade N."/>
            <person name="Munos S."/>
        </authorList>
    </citation>
    <scope>NUCLEOTIDE SEQUENCE</scope>
    <source>
        <tissue evidence="1">Leaves</tissue>
    </source>
</reference>
<dbReference type="Gramene" id="mRNA:HanXRQr2_Chr02g0070341">
    <property type="protein sequence ID" value="mRNA:HanXRQr2_Chr02g0070341"/>
    <property type="gene ID" value="HanXRQr2_Chr02g0070341"/>
</dbReference>
<dbReference type="AlphaFoldDB" id="A0A9K3NZV2"/>
<proteinExistence type="predicted"/>